<organism evidence="3 4">
    <name type="scientific">Propionibacterium acidifaciens F0233</name>
    <dbReference type="NCBI Taxonomy" id="553198"/>
    <lineage>
        <taxon>Bacteria</taxon>
        <taxon>Bacillati</taxon>
        <taxon>Actinomycetota</taxon>
        <taxon>Actinomycetes</taxon>
        <taxon>Propionibacteriales</taxon>
        <taxon>Propionibacteriaceae</taxon>
        <taxon>Propionibacterium</taxon>
    </lineage>
</organism>
<gene>
    <name evidence="3" type="ORF">HMPREF0682_0376</name>
</gene>
<dbReference type="PANTHER" id="PTHR42839:SF2">
    <property type="entry name" value="ISOCHORISMATE SYNTHASE ENTC"/>
    <property type="match status" value="1"/>
</dbReference>
<dbReference type="InterPro" id="IPR015890">
    <property type="entry name" value="Chorismate_C"/>
</dbReference>
<dbReference type="Gene3D" id="3.60.120.10">
    <property type="entry name" value="Anthranilate synthase"/>
    <property type="match status" value="1"/>
</dbReference>
<dbReference type="EMBL" id="ACVN02000056">
    <property type="protein sequence ID" value="ERK61271.1"/>
    <property type="molecule type" value="Genomic_DNA"/>
</dbReference>
<keyword evidence="4" id="KW-1185">Reference proteome</keyword>
<comment type="caution">
    <text evidence="3">The sequence shown here is derived from an EMBL/GenBank/DDBJ whole genome shotgun (WGS) entry which is preliminary data.</text>
</comment>
<feature type="domain" description="Chorismate-utilising enzyme C-terminal" evidence="2">
    <location>
        <begin position="170"/>
        <end position="412"/>
    </location>
</feature>
<protein>
    <submittedName>
        <fullName evidence="3">Chorismate binding enzyme</fullName>
    </submittedName>
</protein>
<dbReference type="InterPro" id="IPR005801">
    <property type="entry name" value="ADC_synthase"/>
</dbReference>
<dbReference type="Proteomes" id="UP000017052">
    <property type="component" value="Unassembled WGS sequence"/>
</dbReference>
<proteinExistence type="predicted"/>
<dbReference type="Pfam" id="PF00425">
    <property type="entry name" value="Chorismate_bind"/>
    <property type="match status" value="1"/>
</dbReference>
<feature type="region of interest" description="Disordered" evidence="1">
    <location>
        <begin position="137"/>
        <end position="156"/>
    </location>
</feature>
<feature type="compositionally biased region" description="Basic and acidic residues" evidence="1">
    <location>
        <begin position="143"/>
        <end position="156"/>
    </location>
</feature>
<dbReference type="OrthoDB" id="9806579at2"/>
<evidence type="ECO:0000256" key="1">
    <source>
        <dbReference type="SAM" id="MobiDB-lite"/>
    </source>
</evidence>
<evidence type="ECO:0000259" key="2">
    <source>
        <dbReference type="Pfam" id="PF00425"/>
    </source>
</evidence>
<reference evidence="3" key="1">
    <citation type="submission" date="2013-08" db="EMBL/GenBank/DDBJ databases">
        <authorList>
            <person name="Durkin A.S."/>
            <person name="Haft D.R."/>
            <person name="McCorrison J."/>
            <person name="Torralba M."/>
            <person name="Gillis M."/>
            <person name="Haft D.H."/>
            <person name="Methe B."/>
            <person name="Sutton G."/>
            <person name="Nelson K.E."/>
        </authorList>
    </citation>
    <scope>NUCLEOTIDE SEQUENCE [LARGE SCALE GENOMIC DNA]</scope>
    <source>
        <strain evidence="3">F0233</strain>
    </source>
</reference>
<accession>U2QXJ2</accession>
<name>U2QXJ2_9ACTN</name>
<evidence type="ECO:0000313" key="3">
    <source>
        <dbReference type="EMBL" id="ERK61271.1"/>
    </source>
</evidence>
<dbReference type="SUPFAM" id="SSF56322">
    <property type="entry name" value="ADC synthase"/>
    <property type="match status" value="1"/>
</dbReference>
<dbReference type="AlphaFoldDB" id="U2QXJ2"/>
<evidence type="ECO:0000313" key="4">
    <source>
        <dbReference type="Proteomes" id="UP000017052"/>
    </source>
</evidence>
<sequence>MKDVAPDSTLTPRLAAASDDWAGLDSAQWLGAALDLVPDDVERPWAWLAPNGGPAVLGWGETARFEASGAGPVASAWRRFRDWARGHWNGADDPTAPGAQGPVALGSFPFDPSRNGFLVVPRVTLVRAAAGEPTRLIAPAGEPEPRSPGRTRQDAPRLEFTTAPGAERAWARAIDALRAVLADPERAEEKVVLARAVDARADRPLDQTGVLDWLARRFTGCWVYADDGLVGATPELLVDVHEGVFRCRILAGTRKPGWTRELLTDPKEQHEHALAVASVTAHLERAGLSEPRLRGPYLLELPNVTHLATDITARVGPGRSAADVADVLYPTAAICGTPRAEAFARIMAVEHLDRGRFSGPVGWMGADGSGQWGLALRCAQFSPGSRRARLFAGAGILPDSRAELEWDETDSKMAPMRRALAHG</sequence>
<dbReference type="PANTHER" id="PTHR42839">
    <property type="entry name" value="ISOCHORISMATE SYNTHASE ENTC"/>
    <property type="match status" value="1"/>
</dbReference>